<dbReference type="CDD" id="cd00056">
    <property type="entry name" value="ENDO3c"/>
    <property type="match status" value="1"/>
</dbReference>
<organism evidence="11 12">
    <name type="scientific">[Clostridium] cellulosi</name>
    <dbReference type="NCBI Taxonomy" id="29343"/>
    <lineage>
        <taxon>Bacteria</taxon>
        <taxon>Bacillati</taxon>
        <taxon>Bacillota</taxon>
        <taxon>Clostridia</taxon>
        <taxon>Eubacteriales</taxon>
        <taxon>Oscillospiraceae</taxon>
        <taxon>Oscillospiraceae incertae sedis</taxon>
    </lineage>
</organism>
<keyword evidence="12" id="KW-1185">Reference proteome</keyword>
<protein>
    <recommendedName>
        <fullName evidence="2">DNA-(apurinic or apyrimidinic site) lyase</fullName>
        <ecNumber evidence="2">4.2.99.18</ecNumber>
    </recommendedName>
</protein>
<dbReference type="PANTHER" id="PTHR10242">
    <property type="entry name" value="8-OXOGUANINE DNA GLYCOSYLASE"/>
    <property type="match status" value="1"/>
</dbReference>
<evidence type="ECO:0000313" key="11">
    <source>
        <dbReference type="EMBL" id="CDZ23275.1"/>
    </source>
</evidence>
<dbReference type="InterPro" id="IPR003265">
    <property type="entry name" value="HhH-GPD_domain"/>
</dbReference>
<dbReference type="EC" id="4.2.99.18" evidence="2"/>
<reference evidence="12" key="1">
    <citation type="submission" date="2014-07" db="EMBL/GenBank/DDBJ databases">
        <authorList>
            <person name="Wibberg D."/>
        </authorList>
    </citation>
    <scope>NUCLEOTIDE SEQUENCE [LARGE SCALE GENOMIC DNA]</scope>
    <source>
        <strain evidence="12">DG5</strain>
    </source>
</reference>
<dbReference type="Proteomes" id="UP000032431">
    <property type="component" value="Chromosome I"/>
</dbReference>
<sequence>MDSDRYIMKIDINAFDPDVTFDCGQCFRWDKIDEGIWKGIALGRSLEVKKDGDWLCISGAEKAMEPKLRKYFDLDRDYKPVLEALSADPVLKKAIKFAPGIRILRQEPWETLCSFIISQNNNIPRIKGIVSRLCENFGDKIGENEYSFPEASRLAPLNEEDLAPLRSGFRARYILDAARRVVSGEIDFDALTYIPLADARKILMKIKGVGPKVADCVLLFGCGRLDAFPIDVWVKRVLARFYPDGFPEEFAKYGGIAQQFLFHYARCCPDSGF</sequence>
<dbReference type="AlphaFoldDB" id="A0A078KQ36"/>
<dbReference type="EMBL" id="LM995447">
    <property type="protein sequence ID" value="CDZ23275.1"/>
    <property type="molecule type" value="Genomic_DNA"/>
</dbReference>
<gene>
    <name evidence="11" type="ORF">CCDG5_0131</name>
</gene>
<dbReference type="KEGG" id="ccel:CCDG5_0131"/>
<feature type="domain" description="HhH-GPD" evidence="10">
    <location>
        <begin position="117"/>
        <end position="266"/>
    </location>
</feature>
<evidence type="ECO:0000256" key="9">
    <source>
        <dbReference type="ARBA" id="ARBA00044632"/>
    </source>
</evidence>
<keyword evidence="6" id="KW-0456">Lyase</keyword>
<evidence type="ECO:0000256" key="5">
    <source>
        <dbReference type="ARBA" id="ARBA00023204"/>
    </source>
</evidence>
<evidence type="ECO:0000256" key="6">
    <source>
        <dbReference type="ARBA" id="ARBA00023239"/>
    </source>
</evidence>
<dbReference type="GO" id="GO:0006289">
    <property type="term" value="P:nucleotide-excision repair"/>
    <property type="evidence" value="ECO:0007669"/>
    <property type="project" value="InterPro"/>
</dbReference>
<keyword evidence="7" id="KW-0511">Multifunctional enzyme</keyword>
<evidence type="ECO:0000256" key="1">
    <source>
        <dbReference type="ARBA" id="ARBA00010679"/>
    </source>
</evidence>
<evidence type="ECO:0000313" key="12">
    <source>
        <dbReference type="Proteomes" id="UP000032431"/>
    </source>
</evidence>
<dbReference type="SUPFAM" id="SSF55945">
    <property type="entry name" value="TATA-box binding protein-like"/>
    <property type="match status" value="1"/>
</dbReference>
<dbReference type="GO" id="GO:0008534">
    <property type="term" value="F:oxidized purine nucleobase lesion DNA N-glycosylase activity"/>
    <property type="evidence" value="ECO:0007669"/>
    <property type="project" value="InterPro"/>
</dbReference>
<dbReference type="PANTHER" id="PTHR10242:SF2">
    <property type="entry name" value="N-GLYCOSYLASE_DNA LYASE"/>
    <property type="match status" value="1"/>
</dbReference>
<dbReference type="GO" id="GO:0140078">
    <property type="term" value="F:class I DNA-(apurinic or apyrimidinic site) endonuclease activity"/>
    <property type="evidence" value="ECO:0007669"/>
    <property type="project" value="UniProtKB-EC"/>
</dbReference>
<name>A0A078KQ36_9FIRM</name>
<proteinExistence type="inferred from homology"/>
<evidence type="ECO:0000256" key="3">
    <source>
        <dbReference type="ARBA" id="ARBA00022763"/>
    </source>
</evidence>
<dbReference type="InterPro" id="IPR011257">
    <property type="entry name" value="DNA_glycosylase"/>
</dbReference>
<comment type="similarity">
    <text evidence="1">Belongs to the type-1 OGG1 family.</text>
</comment>
<dbReference type="Pfam" id="PF07934">
    <property type="entry name" value="OGG_N"/>
    <property type="match status" value="1"/>
</dbReference>
<evidence type="ECO:0000256" key="7">
    <source>
        <dbReference type="ARBA" id="ARBA00023268"/>
    </source>
</evidence>
<dbReference type="STRING" id="29343.CCDG5_0131"/>
<comment type="catalytic activity">
    <reaction evidence="9">
        <text>2'-deoxyribonucleotide-(2'-deoxyribose 5'-phosphate)-2'-deoxyribonucleotide-DNA = a 3'-end 2'-deoxyribonucleotide-(2,3-dehydro-2,3-deoxyribose 5'-phosphate)-DNA + a 5'-end 5'-phospho-2'-deoxyribonucleoside-DNA + H(+)</text>
        <dbReference type="Rhea" id="RHEA:66592"/>
        <dbReference type="Rhea" id="RHEA-COMP:13180"/>
        <dbReference type="Rhea" id="RHEA-COMP:16897"/>
        <dbReference type="Rhea" id="RHEA-COMP:17067"/>
        <dbReference type="ChEBI" id="CHEBI:15378"/>
        <dbReference type="ChEBI" id="CHEBI:136412"/>
        <dbReference type="ChEBI" id="CHEBI:157695"/>
        <dbReference type="ChEBI" id="CHEBI:167181"/>
        <dbReference type="EC" id="4.2.99.18"/>
    </reaction>
</comment>
<dbReference type="Pfam" id="PF00730">
    <property type="entry name" value="HhH-GPD"/>
    <property type="match status" value="1"/>
</dbReference>
<dbReference type="GO" id="GO:0006284">
    <property type="term" value="P:base-excision repair"/>
    <property type="evidence" value="ECO:0007669"/>
    <property type="project" value="InterPro"/>
</dbReference>
<dbReference type="Gene3D" id="1.10.1670.10">
    <property type="entry name" value="Helix-hairpin-Helix base-excision DNA repair enzymes (C-terminal)"/>
    <property type="match status" value="1"/>
</dbReference>
<keyword evidence="5" id="KW-0234">DNA repair</keyword>
<evidence type="ECO:0000256" key="2">
    <source>
        <dbReference type="ARBA" id="ARBA00012720"/>
    </source>
</evidence>
<dbReference type="PATRIC" id="fig|29343.3.peg.134"/>
<dbReference type="SMART" id="SM00478">
    <property type="entry name" value="ENDO3c"/>
    <property type="match status" value="1"/>
</dbReference>
<dbReference type="HOGENOM" id="CLU_027543_3_0_9"/>
<dbReference type="Gene3D" id="1.10.340.30">
    <property type="entry name" value="Hypothetical protein, domain 2"/>
    <property type="match status" value="1"/>
</dbReference>
<keyword evidence="4" id="KW-0378">Hydrolase</keyword>
<dbReference type="InterPro" id="IPR012904">
    <property type="entry name" value="OGG_N"/>
</dbReference>
<dbReference type="GO" id="GO:0003684">
    <property type="term" value="F:damaged DNA binding"/>
    <property type="evidence" value="ECO:0007669"/>
    <property type="project" value="InterPro"/>
</dbReference>
<dbReference type="InterPro" id="IPR023170">
    <property type="entry name" value="HhH_base_excis_C"/>
</dbReference>
<dbReference type="OrthoDB" id="9798522at2"/>
<dbReference type="SUPFAM" id="SSF48150">
    <property type="entry name" value="DNA-glycosylase"/>
    <property type="match status" value="1"/>
</dbReference>
<dbReference type="InterPro" id="IPR052054">
    <property type="entry name" value="Oxidative_DNA_repair_enzyme"/>
</dbReference>
<keyword evidence="8" id="KW-0326">Glycosidase</keyword>
<keyword evidence="3" id="KW-0227">DNA damage</keyword>
<evidence type="ECO:0000256" key="8">
    <source>
        <dbReference type="ARBA" id="ARBA00023295"/>
    </source>
</evidence>
<accession>A0A078KQ36</accession>
<evidence type="ECO:0000259" key="10">
    <source>
        <dbReference type="SMART" id="SM00478"/>
    </source>
</evidence>
<evidence type="ECO:0000256" key="4">
    <source>
        <dbReference type="ARBA" id="ARBA00022801"/>
    </source>
</evidence>
<dbReference type="Gene3D" id="3.30.310.260">
    <property type="match status" value="1"/>
</dbReference>